<dbReference type="InterPro" id="IPR016040">
    <property type="entry name" value="NAD(P)-bd_dom"/>
</dbReference>
<evidence type="ECO:0000256" key="5">
    <source>
        <dbReference type="ARBA" id="ARBA00023027"/>
    </source>
</evidence>
<evidence type="ECO:0000256" key="1">
    <source>
        <dbReference type="ARBA" id="ARBA00001539"/>
    </source>
</evidence>
<protein>
    <recommendedName>
        <fullName evidence="4 7">dTDP-glucose 4,6-dehydratase</fullName>
        <ecNumber evidence="4 7">4.2.1.46</ecNumber>
    </recommendedName>
</protein>
<keyword evidence="5" id="KW-0520">NAD</keyword>
<evidence type="ECO:0000256" key="6">
    <source>
        <dbReference type="ARBA" id="ARBA00023239"/>
    </source>
</evidence>
<keyword evidence="10" id="KW-1185">Reference proteome</keyword>
<feature type="domain" description="NAD(P)-binding" evidence="8">
    <location>
        <begin position="6"/>
        <end position="321"/>
    </location>
</feature>
<dbReference type="EC" id="4.2.1.46" evidence="4 7"/>
<evidence type="ECO:0000256" key="2">
    <source>
        <dbReference type="ARBA" id="ARBA00001911"/>
    </source>
</evidence>
<evidence type="ECO:0000256" key="7">
    <source>
        <dbReference type="RuleBase" id="RU004473"/>
    </source>
</evidence>
<comment type="cofactor">
    <cofactor evidence="2 7">
        <name>NAD(+)</name>
        <dbReference type="ChEBI" id="CHEBI:57540"/>
    </cofactor>
</comment>
<evidence type="ECO:0000259" key="8">
    <source>
        <dbReference type="Pfam" id="PF16363"/>
    </source>
</evidence>
<keyword evidence="6 7" id="KW-0456">Lyase</keyword>
<dbReference type="CDD" id="cd05246">
    <property type="entry name" value="dTDP_GD_SDR_e"/>
    <property type="match status" value="1"/>
</dbReference>
<dbReference type="EMBL" id="CP071869">
    <property type="protein sequence ID" value="QTE22512.1"/>
    <property type="molecule type" value="Genomic_DNA"/>
</dbReference>
<proteinExistence type="inferred from homology"/>
<sequence length="349" mass="40305">MSKKILITGGAGFIGSHVIRLFVNKYPEYKIYNLDLLTYAGNLENLTDVESKENYIFIKGDITDEAFIDRIFNKYKFDNVIHLAAESHVDRSITDPLAFAKTNILGTMVLLNAFKNTWKDNFNNKLFYHVSTDEVYGTLGEKGLFTEKTSYDPNSPYSASKASSDHFVRAYGETYNMPYVISNCSNNYGANQFPEKLIPLFINNIINNKKLPVYGDGKYTRDWLYVIDHAIAIDLVFHKGEEGETYNIGGFNEWQNIDLIKVLCQQMDIKLGRDKRESEKLITYIKDRPGHDLRYAIDATKINNELGWKPSVTFEEGLSKTIDWYLENEVWLNNVTSGKYQKYYKETYL</sequence>
<dbReference type="PANTHER" id="PTHR43000">
    <property type="entry name" value="DTDP-D-GLUCOSE 4,6-DEHYDRATASE-RELATED"/>
    <property type="match status" value="1"/>
</dbReference>
<dbReference type="SUPFAM" id="SSF51735">
    <property type="entry name" value="NAD(P)-binding Rossmann-fold domains"/>
    <property type="match status" value="1"/>
</dbReference>
<evidence type="ECO:0000313" key="9">
    <source>
        <dbReference type="EMBL" id="QTE22512.1"/>
    </source>
</evidence>
<reference evidence="9 10" key="1">
    <citation type="submission" date="2021-03" db="EMBL/GenBank/DDBJ databases">
        <title>Complete genome of Polaribacter_sp.SM13.</title>
        <authorList>
            <person name="Jeong S.W."/>
            <person name="Bae J.W."/>
        </authorList>
    </citation>
    <scope>NUCLEOTIDE SEQUENCE [LARGE SCALE GENOMIC DNA]</scope>
    <source>
        <strain evidence="9 10">SM13</strain>
    </source>
</reference>
<accession>A0A975CRC6</accession>
<dbReference type="GO" id="GO:0009225">
    <property type="term" value="P:nucleotide-sugar metabolic process"/>
    <property type="evidence" value="ECO:0007669"/>
    <property type="project" value="InterPro"/>
</dbReference>
<dbReference type="NCBIfam" id="TIGR01181">
    <property type="entry name" value="dTDP_gluc_dehyt"/>
    <property type="match status" value="1"/>
</dbReference>
<dbReference type="Gene3D" id="3.90.25.10">
    <property type="entry name" value="UDP-galactose 4-epimerase, domain 1"/>
    <property type="match status" value="1"/>
</dbReference>
<dbReference type="KEGG" id="pcea:J3359_17230"/>
<gene>
    <name evidence="9" type="primary">rfbB</name>
    <name evidence="9" type="ORF">J3359_17230</name>
</gene>
<comment type="similarity">
    <text evidence="3 7">Belongs to the NAD(P)-dependent epimerase/dehydratase family. dTDP-glucose dehydratase subfamily.</text>
</comment>
<dbReference type="GO" id="GO:0008460">
    <property type="term" value="F:dTDP-glucose 4,6-dehydratase activity"/>
    <property type="evidence" value="ECO:0007669"/>
    <property type="project" value="UniProtKB-EC"/>
</dbReference>
<dbReference type="AlphaFoldDB" id="A0A975CRC6"/>
<dbReference type="RefSeq" id="WP_208078348.1">
    <property type="nucleotide sequence ID" value="NZ_CP071869.1"/>
</dbReference>
<name>A0A975CRC6_9FLAO</name>
<dbReference type="InterPro" id="IPR005888">
    <property type="entry name" value="dTDP_Gluc_deHydtase"/>
</dbReference>
<evidence type="ECO:0000313" key="10">
    <source>
        <dbReference type="Proteomes" id="UP000663920"/>
    </source>
</evidence>
<dbReference type="FunFam" id="3.40.50.720:FF:000304">
    <property type="entry name" value="UDP-glucose 4,6-dehydratase"/>
    <property type="match status" value="1"/>
</dbReference>
<dbReference type="Pfam" id="PF16363">
    <property type="entry name" value="GDP_Man_Dehyd"/>
    <property type="match status" value="1"/>
</dbReference>
<evidence type="ECO:0000256" key="3">
    <source>
        <dbReference type="ARBA" id="ARBA00008178"/>
    </source>
</evidence>
<evidence type="ECO:0000256" key="4">
    <source>
        <dbReference type="ARBA" id="ARBA00011990"/>
    </source>
</evidence>
<organism evidence="9 10">
    <name type="scientific">Polaribacter cellanae</name>
    <dbReference type="NCBI Taxonomy" id="2818493"/>
    <lineage>
        <taxon>Bacteria</taxon>
        <taxon>Pseudomonadati</taxon>
        <taxon>Bacteroidota</taxon>
        <taxon>Flavobacteriia</taxon>
        <taxon>Flavobacteriales</taxon>
        <taxon>Flavobacteriaceae</taxon>
    </lineage>
</organism>
<comment type="catalytic activity">
    <reaction evidence="1 7">
        <text>dTDP-alpha-D-glucose = dTDP-4-dehydro-6-deoxy-alpha-D-glucose + H2O</text>
        <dbReference type="Rhea" id="RHEA:17221"/>
        <dbReference type="ChEBI" id="CHEBI:15377"/>
        <dbReference type="ChEBI" id="CHEBI:57477"/>
        <dbReference type="ChEBI" id="CHEBI:57649"/>
        <dbReference type="EC" id="4.2.1.46"/>
    </reaction>
</comment>
<dbReference type="InterPro" id="IPR036291">
    <property type="entry name" value="NAD(P)-bd_dom_sf"/>
</dbReference>
<dbReference type="Proteomes" id="UP000663920">
    <property type="component" value="Chromosome"/>
</dbReference>
<dbReference type="Gene3D" id="3.40.50.720">
    <property type="entry name" value="NAD(P)-binding Rossmann-like Domain"/>
    <property type="match status" value="1"/>
</dbReference>